<dbReference type="Pfam" id="PF01555">
    <property type="entry name" value="N6_N4_Mtase"/>
    <property type="match status" value="1"/>
</dbReference>
<dbReference type="RefSeq" id="WP_145298997.1">
    <property type="nucleotide sequence ID" value="NZ_CP036299.1"/>
</dbReference>
<evidence type="ECO:0000256" key="2">
    <source>
        <dbReference type="ARBA" id="ARBA00022679"/>
    </source>
</evidence>
<evidence type="ECO:0000259" key="4">
    <source>
        <dbReference type="Pfam" id="PF01555"/>
    </source>
</evidence>
<feature type="domain" description="DNA methylase N-4/N-6" evidence="4">
    <location>
        <begin position="30"/>
        <end position="236"/>
    </location>
</feature>
<accession>A0A518GNL1</accession>
<evidence type="ECO:0000256" key="3">
    <source>
        <dbReference type="RuleBase" id="RU362026"/>
    </source>
</evidence>
<dbReference type="InterPro" id="IPR001091">
    <property type="entry name" value="RM_Methyltransferase"/>
</dbReference>
<evidence type="ECO:0000313" key="6">
    <source>
        <dbReference type="Proteomes" id="UP000315349"/>
    </source>
</evidence>
<name>A0A518GNL1_9PLAN</name>
<dbReference type="GO" id="GO:0008170">
    <property type="term" value="F:N-methyltransferase activity"/>
    <property type="evidence" value="ECO:0007669"/>
    <property type="project" value="InterPro"/>
</dbReference>
<keyword evidence="2 5" id="KW-0808">Transferase</keyword>
<dbReference type="OrthoDB" id="9773571at2"/>
<dbReference type="GO" id="GO:0032259">
    <property type="term" value="P:methylation"/>
    <property type="evidence" value="ECO:0007669"/>
    <property type="project" value="UniProtKB-KW"/>
</dbReference>
<evidence type="ECO:0000313" key="5">
    <source>
        <dbReference type="EMBL" id="QDV30129.1"/>
    </source>
</evidence>
<dbReference type="SUPFAM" id="SSF53335">
    <property type="entry name" value="S-adenosyl-L-methionine-dependent methyltransferases"/>
    <property type="match status" value="1"/>
</dbReference>
<dbReference type="EC" id="2.1.1.-" evidence="3"/>
<dbReference type="EMBL" id="CP036299">
    <property type="protein sequence ID" value="QDV30129.1"/>
    <property type="molecule type" value="Genomic_DNA"/>
</dbReference>
<dbReference type="Gene3D" id="3.40.50.150">
    <property type="entry name" value="Vaccinia Virus protein VP39"/>
    <property type="match status" value="1"/>
</dbReference>
<keyword evidence="1 5" id="KW-0489">Methyltransferase</keyword>
<protein>
    <recommendedName>
        <fullName evidence="3">Methyltransferase</fullName>
        <ecNumber evidence="3">2.1.1.-</ecNumber>
    </recommendedName>
</protein>
<sequence length="246" mass="27427">MKPVYEDDFVSLYHGDLFDVLPTLQPGSIHSLITDPPYCSGAPGAGVKADPVKKYCQGGNALGRPTFGGDSKNERGFSFWCLQWLRICRQLVKEGGYGLVFIDWRNLPSMCDALQAADWIHRGVAAWDKGLTSRSPHRGYFRHQCEYIVWGTNGPCHKRDDAGPFKGCHHVPHDLKDKHHITGKPVRLMSELVQVAPIGETILDPFAGSGTTLLAAKREGRRAIGIEREKSYCDITINRLRSLDLQ</sequence>
<dbReference type="GO" id="GO:0003677">
    <property type="term" value="F:DNA binding"/>
    <property type="evidence" value="ECO:0007669"/>
    <property type="project" value="InterPro"/>
</dbReference>
<dbReference type="InterPro" id="IPR002941">
    <property type="entry name" value="DNA_methylase_N4/N6"/>
</dbReference>
<dbReference type="KEGG" id="peh:Spb1_20570"/>
<dbReference type="InterPro" id="IPR029063">
    <property type="entry name" value="SAM-dependent_MTases_sf"/>
</dbReference>
<proteinExistence type="inferred from homology"/>
<dbReference type="Proteomes" id="UP000315349">
    <property type="component" value="Chromosome"/>
</dbReference>
<dbReference type="REBASE" id="355877">
    <property type="entry name" value="M.PbaSpb1ORF20570P"/>
</dbReference>
<dbReference type="AlphaFoldDB" id="A0A518GNL1"/>
<gene>
    <name evidence="5" type="primary">dpnA_1</name>
    <name evidence="5" type="ORF">Spb1_20570</name>
</gene>
<keyword evidence="6" id="KW-1185">Reference proteome</keyword>
<comment type="similarity">
    <text evidence="3">Belongs to the N(4)/N(6)-methyltransferase family.</text>
</comment>
<evidence type="ECO:0000256" key="1">
    <source>
        <dbReference type="ARBA" id="ARBA00022603"/>
    </source>
</evidence>
<dbReference type="PRINTS" id="PR00508">
    <property type="entry name" value="S21N4MTFRASE"/>
</dbReference>
<organism evidence="5 6">
    <name type="scientific">Planctopirus ephydatiae</name>
    <dbReference type="NCBI Taxonomy" id="2528019"/>
    <lineage>
        <taxon>Bacteria</taxon>
        <taxon>Pseudomonadati</taxon>
        <taxon>Planctomycetota</taxon>
        <taxon>Planctomycetia</taxon>
        <taxon>Planctomycetales</taxon>
        <taxon>Planctomycetaceae</taxon>
        <taxon>Planctopirus</taxon>
    </lineage>
</organism>
<reference evidence="5 6" key="1">
    <citation type="submission" date="2019-02" db="EMBL/GenBank/DDBJ databases">
        <title>Deep-cultivation of Planctomycetes and their phenomic and genomic characterization uncovers novel biology.</title>
        <authorList>
            <person name="Wiegand S."/>
            <person name="Jogler M."/>
            <person name="Boedeker C."/>
            <person name="Pinto D."/>
            <person name="Vollmers J."/>
            <person name="Rivas-Marin E."/>
            <person name="Kohn T."/>
            <person name="Peeters S.H."/>
            <person name="Heuer A."/>
            <person name="Rast P."/>
            <person name="Oberbeckmann S."/>
            <person name="Bunk B."/>
            <person name="Jeske O."/>
            <person name="Meyerdierks A."/>
            <person name="Storesund J.E."/>
            <person name="Kallscheuer N."/>
            <person name="Luecker S."/>
            <person name="Lage O.M."/>
            <person name="Pohl T."/>
            <person name="Merkel B.J."/>
            <person name="Hornburger P."/>
            <person name="Mueller R.-W."/>
            <person name="Bruemmer F."/>
            <person name="Labrenz M."/>
            <person name="Spormann A.M."/>
            <person name="Op den Camp H."/>
            <person name="Overmann J."/>
            <person name="Amann R."/>
            <person name="Jetten M.S.M."/>
            <person name="Mascher T."/>
            <person name="Medema M.H."/>
            <person name="Devos D.P."/>
            <person name="Kaster A.-K."/>
            <person name="Ovreas L."/>
            <person name="Rohde M."/>
            <person name="Galperin M.Y."/>
            <person name="Jogler C."/>
        </authorList>
    </citation>
    <scope>NUCLEOTIDE SEQUENCE [LARGE SCALE GENOMIC DNA]</scope>
    <source>
        <strain evidence="5 6">Spb1</strain>
    </source>
</reference>